<gene>
    <name evidence="2" type="ORF">UCRPC4_g00107</name>
</gene>
<dbReference type="EMBL" id="LCWF01000002">
    <property type="protein sequence ID" value="KKY29201.1"/>
    <property type="molecule type" value="Genomic_DNA"/>
</dbReference>
<name>A0A0G2F4M1_PHACM</name>
<evidence type="ECO:0000256" key="1">
    <source>
        <dbReference type="SAM" id="Coils"/>
    </source>
</evidence>
<sequence length="222" mass="25347">MGTDERLAVVVEPSQVRLLPGDEDPYKWDRVEEKEHLFQKNLSDLSIRALRELIESIGDSVAASWKSPRAELAAKGIENVSTKTQKSRHPFLLTNSVSPQYPPSLDSDIGFSAKINDLQQVKNELIGERDIWKTKAEAEAAMRRDVEEASSQLKTTADELEEENRRLEIRINEMKLLLEQSRLNTMQYRGVVNTILRMVQGLKRNVPQGSQKEIMRDNDDNC</sequence>
<dbReference type="Proteomes" id="UP000053317">
    <property type="component" value="Unassembled WGS sequence"/>
</dbReference>
<organism evidence="2 3">
    <name type="scientific">Phaeomoniella chlamydospora</name>
    <name type="common">Phaeoacremonium chlamydosporum</name>
    <dbReference type="NCBI Taxonomy" id="158046"/>
    <lineage>
        <taxon>Eukaryota</taxon>
        <taxon>Fungi</taxon>
        <taxon>Dikarya</taxon>
        <taxon>Ascomycota</taxon>
        <taxon>Pezizomycotina</taxon>
        <taxon>Eurotiomycetes</taxon>
        <taxon>Chaetothyriomycetidae</taxon>
        <taxon>Phaeomoniellales</taxon>
        <taxon>Phaeomoniellaceae</taxon>
        <taxon>Phaeomoniella</taxon>
    </lineage>
</organism>
<evidence type="ECO:0000313" key="3">
    <source>
        <dbReference type="Proteomes" id="UP000053317"/>
    </source>
</evidence>
<comment type="caution">
    <text evidence="2">The sequence shown here is derived from an EMBL/GenBank/DDBJ whole genome shotgun (WGS) entry which is preliminary data.</text>
</comment>
<dbReference type="OrthoDB" id="4161548at2759"/>
<evidence type="ECO:0000313" key="2">
    <source>
        <dbReference type="EMBL" id="KKY29201.1"/>
    </source>
</evidence>
<reference evidence="2 3" key="2">
    <citation type="submission" date="2015-05" db="EMBL/GenBank/DDBJ databases">
        <authorList>
            <person name="Morales-Cruz A."/>
            <person name="Amrine K.C."/>
            <person name="Cantu D."/>
        </authorList>
    </citation>
    <scope>NUCLEOTIDE SEQUENCE [LARGE SCALE GENOMIC DNA]</scope>
    <source>
        <strain evidence="2">UCRPC4</strain>
    </source>
</reference>
<feature type="coiled-coil region" evidence="1">
    <location>
        <begin position="143"/>
        <end position="184"/>
    </location>
</feature>
<keyword evidence="3" id="KW-1185">Reference proteome</keyword>
<accession>A0A0G2F4M1</accession>
<keyword evidence="1" id="KW-0175">Coiled coil</keyword>
<protein>
    <submittedName>
        <fullName evidence="2">Uncharacterized protein</fullName>
    </submittedName>
</protein>
<reference evidence="2 3" key="1">
    <citation type="submission" date="2015-05" db="EMBL/GenBank/DDBJ databases">
        <title>Distinctive expansion of gene families associated with plant cell wall degradation and secondary metabolism in the genomes of grapevine trunk pathogens.</title>
        <authorList>
            <person name="Lawrence D.P."/>
            <person name="Travadon R."/>
            <person name="Rolshausen P.E."/>
            <person name="Baumgartner K."/>
        </authorList>
    </citation>
    <scope>NUCLEOTIDE SEQUENCE [LARGE SCALE GENOMIC DNA]</scope>
    <source>
        <strain evidence="2">UCRPC4</strain>
    </source>
</reference>
<proteinExistence type="predicted"/>
<dbReference type="AlphaFoldDB" id="A0A0G2F4M1"/>